<dbReference type="Proteomes" id="UP000693981">
    <property type="component" value="Unassembled WGS sequence"/>
</dbReference>
<sequence>MEPNPGVLRRHFALVDAGYCFLATHRSTPTVRGVLRVANSFGSSQLAYQELQQLAAVAPDLLVLEKSNSIYQLQEDVFNPTPTTQEDLETVTFPLAPQASQRASAKRKSLFEAALKKVSEQCNLSNSQSKELQSSTVEVQCSEPAPPPSKKTLVRTEWGSSVLTMLQQMDLYQDQIVHVERRCSREAQYRDLEPLQLPPQVCDALEKCYGIKKLYSHQFDAVEAIRRGENAVLSTATASGKSLAYNIPMMDTLLKDSETRFMYLFPTKALAQDQLKSLRNFLAAANLPLHLGATFDGDTAMKSRSMVIRDTRVFLTNPDMLHLTILPNHTQWKSVLSNLR</sequence>
<protein>
    <recommendedName>
        <fullName evidence="1">Helicase ATP-binding domain-containing protein</fullName>
    </recommendedName>
</protein>
<comment type="caution">
    <text evidence="2">The sequence shown here is derived from an EMBL/GenBank/DDBJ whole genome shotgun (WGS) entry which is preliminary data.</text>
</comment>
<evidence type="ECO:0000313" key="2">
    <source>
        <dbReference type="EMBL" id="KAG7401739.1"/>
    </source>
</evidence>
<feature type="domain" description="Helicase ATP-binding" evidence="1">
    <location>
        <begin position="222"/>
        <end position="340"/>
    </location>
</feature>
<reference evidence="2" key="1">
    <citation type="submission" date="2021-02" db="EMBL/GenBank/DDBJ databases">
        <authorList>
            <person name="Palmer J.M."/>
        </authorList>
    </citation>
    <scope>NUCLEOTIDE SEQUENCE</scope>
    <source>
        <strain evidence="2">SCRP23</strain>
    </source>
</reference>
<dbReference type="Pfam" id="PF00270">
    <property type="entry name" value="DEAD"/>
    <property type="match status" value="1"/>
</dbReference>
<dbReference type="PANTHER" id="PTHR47957:SF3">
    <property type="entry name" value="ATP-DEPENDENT HELICASE HRQ1"/>
    <property type="match status" value="1"/>
</dbReference>
<dbReference type="InterPro" id="IPR011545">
    <property type="entry name" value="DEAD/DEAH_box_helicase_dom"/>
</dbReference>
<dbReference type="GO" id="GO:0006289">
    <property type="term" value="P:nucleotide-excision repair"/>
    <property type="evidence" value="ECO:0007669"/>
    <property type="project" value="TreeGrafter"/>
</dbReference>
<proteinExistence type="predicted"/>
<dbReference type="InterPro" id="IPR014001">
    <property type="entry name" value="Helicase_ATP-bd"/>
</dbReference>
<evidence type="ECO:0000313" key="3">
    <source>
        <dbReference type="Proteomes" id="UP000693981"/>
    </source>
</evidence>
<evidence type="ECO:0000259" key="1">
    <source>
        <dbReference type="PROSITE" id="PS51192"/>
    </source>
</evidence>
<dbReference type="GO" id="GO:0005524">
    <property type="term" value="F:ATP binding"/>
    <property type="evidence" value="ECO:0007669"/>
    <property type="project" value="InterPro"/>
</dbReference>
<accession>A0A8T1XDF8</accession>
<gene>
    <name evidence="2" type="ORF">PHYBOEH_011028</name>
</gene>
<dbReference type="OrthoDB" id="18781at2759"/>
<dbReference type="GO" id="GO:0036297">
    <property type="term" value="P:interstrand cross-link repair"/>
    <property type="evidence" value="ECO:0007669"/>
    <property type="project" value="TreeGrafter"/>
</dbReference>
<dbReference type="PANTHER" id="PTHR47957">
    <property type="entry name" value="ATP-DEPENDENT HELICASE HRQ1"/>
    <property type="match status" value="1"/>
</dbReference>
<dbReference type="GO" id="GO:0003676">
    <property type="term" value="F:nucleic acid binding"/>
    <property type="evidence" value="ECO:0007669"/>
    <property type="project" value="InterPro"/>
</dbReference>
<dbReference type="GO" id="GO:0005634">
    <property type="term" value="C:nucleus"/>
    <property type="evidence" value="ECO:0007669"/>
    <property type="project" value="TreeGrafter"/>
</dbReference>
<dbReference type="AlphaFoldDB" id="A0A8T1XDF8"/>
<organism evidence="2 3">
    <name type="scientific">Phytophthora boehmeriae</name>
    <dbReference type="NCBI Taxonomy" id="109152"/>
    <lineage>
        <taxon>Eukaryota</taxon>
        <taxon>Sar</taxon>
        <taxon>Stramenopiles</taxon>
        <taxon>Oomycota</taxon>
        <taxon>Peronosporomycetes</taxon>
        <taxon>Peronosporales</taxon>
        <taxon>Peronosporaceae</taxon>
        <taxon>Phytophthora</taxon>
    </lineage>
</organism>
<dbReference type="PROSITE" id="PS51192">
    <property type="entry name" value="HELICASE_ATP_BIND_1"/>
    <property type="match status" value="1"/>
</dbReference>
<dbReference type="GO" id="GO:0043138">
    <property type="term" value="F:3'-5' DNA helicase activity"/>
    <property type="evidence" value="ECO:0007669"/>
    <property type="project" value="TreeGrafter"/>
</dbReference>
<keyword evidence="3" id="KW-1185">Reference proteome</keyword>
<dbReference type="EMBL" id="JAGDFL010000008">
    <property type="protein sequence ID" value="KAG7401739.1"/>
    <property type="molecule type" value="Genomic_DNA"/>
</dbReference>
<name>A0A8T1XDF8_9STRA</name>